<feature type="region of interest" description="Disordered" evidence="1">
    <location>
        <begin position="43"/>
        <end position="66"/>
    </location>
</feature>
<evidence type="ECO:0000256" key="1">
    <source>
        <dbReference type="SAM" id="MobiDB-lite"/>
    </source>
</evidence>
<sequence>MYLHESMFQDNRSLSDGNMVCSSSAMVSLFACPESSLSSYLTTPFPSKSATNRRIRSSERTKHDDNKGMISSALKLSNAEFQRNNHLQYSSPNCRLRSISAQRLPSTSLHCSINAKPLPELYRTSMAGFIREGVARVAQYLNPADEQSDHGGPSRAAGRDRLPRRAKRQPAPETAVPVDRPYKLYRVQERPERGYMIIPGTDFRKKISARAIVDAGGLVQAADKIWFKMREALDKGSSIPGAPLTSATRPRVSGTTARAASITTPRRAQTSRSTPTTAGRRPSAVRMIVADAEETTTVPQAAAEKQPKGPEPPYVTHDAEIRDEIWLLMNSIQVLAKKWFKTETGITNFETAFKKMCNQAPPQFVSFVGRIAAGGPNKEEGWKELFRDDLNRQALVNGLIGNTLVEQVFAHTLFGVDDEKERRIIDDIQDTHKHSDGFARTELYAEAIRKLLPERGELPGNFYEHAVHISLQMFLLIQPILRFAGYSILGKGATLQDHELELISELFRIVVHAGLLSITMRLDGSAVYYWVPTLKDDRYDDATMECFNRDDMMRLNPKSPTRQKDITDSDERNRATGDEGLVRVNCMSGCTVYRRGGWEERVNDNYKVDDQRAWKVPENNASKGMRSRQLTQNWVLCRWGRQRKWTNGVKSDVALAHGYKDGSTTKPKEAFGFMEFIEVVSKYKTTVVVASGSGSRR</sequence>
<feature type="compositionally biased region" description="Basic and acidic residues" evidence="1">
    <location>
        <begin position="56"/>
        <end position="66"/>
    </location>
</feature>
<dbReference type="AlphaFoldDB" id="A0A6A6QPP5"/>
<feature type="region of interest" description="Disordered" evidence="1">
    <location>
        <begin position="144"/>
        <end position="179"/>
    </location>
</feature>
<reference evidence="2" key="1">
    <citation type="journal article" date="2020" name="Stud. Mycol.">
        <title>101 Dothideomycetes genomes: a test case for predicting lifestyles and emergence of pathogens.</title>
        <authorList>
            <person name="Haridas S."/>
            <person name="Albert R."/>
            <person name="Binder M."/>
            <person name="Bloem J."/>
            <person name="Labutti K."/>
            <person name="Salamov A."/>
            <person name="Andreopoulos B."/>
            <person name="Baker S."/>
            <person name="Barry K."/>
            <person name="Bills G."/>
            <person name="Bluhm B."/>
            <person name="Cannon C."/>
            <person name="Castanera R."/>
            <person name="Culley D."/>
            <person name="Daum C."/>
            <person name="Ezra D."/>
            <person name="Gonzalez J."/>
            <person name="Henrissat B."/>
            <person name="Kuo A."/>
            <person name="Liang C."/>
            <person name="Lipzen A."/>
            <person name="Lutzoni F."/>
            <person name="Magnuson J."/>
            <person name="Mondo S."/>
            <person name="Nolan M."/>
            <person name="Ohm R."/>
            <person name="Pangilinan J."/>
            <person name="Park H.-J."/>
            <person name="Ramirez L."/>
            <person name="Alfaro M."/>
            <person name="Sun H."/>
            <person name="Tritt A."/>
            <person name="Yoshinaga Y."/>
            <person name="Zwiers L.-H."/>
            <person name="Turgeon B."/>
            <person name="Goodwin S."/>
            <person name="Spatafora J."/>
            <person name="Crous P."/>
            <person name="Grigoriev I."/>
        </authorList>
    </citation>
    <scope>NUCLEOTIDE SEQUENCE</scope>
    <source>
        <strain evidence="2">CBS 269.34</strain>
    </source>
</reference>
<feature type="region of interest" description="Disordered" evidence="1">
    <location>
        <begin position="553"/>
        <end position="574"/>
    </location>
</feature>
<name>A0A6A6QPP5_9PEZI</name>
<dbReference type="OrthoDB" id="309640at2759"/>
<feature type="compositionally biased region" description="Polar residues" evidence="1">
    <location>
        <begin position="43"/>
        <end position="52"/>
    </location>
</feature>
<dbReference type="EMBL" id="MU004191">
    <property type="protein sequence ID" value="KAF2493970.1"/>
    <property type="molecule type" value="Genomic_DNA"/>
</dbReference>
<feature type="region of interest" description="Disordered" evidence="1">
    <location>
        <begin position="295"/>
        <end position="315"/>
    </location>
</feature>
<organism evidence="2 3">
    <name type="scientific">Lophium mytilinum</name>
    <dbReference type="NCBI Taxonomy" id="390894"/>
    <lineage>
        <taxon>Eukaryota</taxon>
        <taxon>Fungi</taxon>
        <taxon>Dikarya</taxon>
        <taxon>Ascomycota</taxon>
        <taxon>Pezizomycotina</taxon>
        <taxon>Dothideomycetes</taxon>
        <taxon>Pleosporomycetidae</taxon>
        <taxon>Mytilinidiales</taxon>
        <taxon>Mytilinidiaceae</taxon>
        <taxon>Lophium</taxon>
    </lineage>
</organism>
<protein>
    <submittedName>
        <fullName evidence="2">Uncharacterized protein</fullName>
    </submittedName>
</protein>
<keyword evidence="3" id="KW-1185">Reference proteome</keyword>
<accession>A0A6A6QPP5</accession>
<gene>
    <name evidence="2" type="ORF">BU16DRAFT_60824</name>
</gene>
<evidence type="ECO:0000313" key="2">
    <source>
        <dbReference type="EMBL" id="KAF2493970.1"/>
    </source>
</evidence>
<dbReference type="Proteomes" id="UP000799750">
    <property type="component" value="Unassembled WGS sequence"/>
</dbReference>
<feature type="compositionally biased region" description="Basic and acidic residues" evidence="1">
    <location>
        <begin position="562"/>
        <end position="574"/>
    </location>
</feature>
<feature type="region of interest" description="Disordered" evidence="1">
    <location>
        <begin position="237"/>
        <end position="283"/>
    </location>
</feature>
<proteinExistence type="predicted"/>
<feature type="compositionally biased region" description="Polar residues" evidence="1">
    <location>
        <begin position="245"/>
        <end position="277"/>
    </location>
</feature>
<evidence type="ECO:0000313" key="3">
    <source>
        <dbReference type="Proteomes" id="UP000799750"/>
    </source>
</evidence>